<organism evidence="1 2">
    <name type="scientific">Magallana gigas</name>
    <name type="common">Pacific oyster</name>
    <name type="synonym">Crassostrea gigas</name>
    <dbReference type="NCBI Taxonomy" id="29159"/>
    <lineage>
        <taxon>Eukaryota</taxon>
        <taxon>Metazoa</taxon>
        <taxon>Spiralia</taxon>
        <taxon>Lophotrochozoa</taxon>
        <taxon>Mollusca</taxon>
        <taxon>Bivalvia</taxon>
        <taxon>Autobranchia</taxon>
        <taxon>Pteriomorphia</taxon>
        <taxon>Ostreida</taxon>
        <taxon>Ostreoidea</taxon>
        <taxon>Ostreidae</taxon>
        <taxon>Magallana</taxon>
    </lineage>
</organism>
<evidence type="ECO:0000313" key="2">
    <source>
        <dbReference type="Proteomes" id="UP000005408"/>
    </source>
</evidence>
<dbReference type="EnsemblMetazoa" id="G23049.1">
    <property type="protein sequence ID" value="G23049.1:cds"/>
    <property type="gene ID" value="G23049"/>
</dbReference>
<keyword evidence="2" id="KW-1185">Reference proteome</keyword>
<evidence type="ECO:0000313" key="1">
    <source>
        <dbReference type="EnsemblMetazoa" id="G23049.2:cds"/>
    </source>
</evidence>
<proteinExistence type="predicted"/>
<dbReference type="Proteomes" id="UP000005408">
    <property type="component" value="Unassembled WGS sequence"/>
</dbReference>
<dbReference type="EnsemblMetazoa" id="G23049.2">
    <property type="protein sequence ID" value="G23049.2:cds"/>
    <property type="gene ID" value="G23049"/>
</dbReference>
<accession>A0A8W8KDM5</accession>
<dbReference type="AlphaFoldDB" id="A0A8W8KDM5"/>
<sequence length="138" mass="16509">MYSDNQLVLDKLVKNIEEDITEVKEKSKLSYPRAEENEFHTPWNKSFVEKLKNLYQIMVPQVTRLQNELENSEKDKEKRVAIYFFSKEEYNIRCAQNLGRFLQKAGDSFDYRYADTRNEELGGLAKWFGKEIIRWILS</sequence>
<name>A0A8W8KDM5_MAGGI</name>
<protein>
    <submittedName>
        <fullName evidence="1">Uncharacterized protein</fullName>
    </submittedName>
</protein>
<reference evidence="1" key="1">
    <citation type="submission" date="2022-08" db="UniProtKB">
        <authorList>
            <consortium name="EnsemblMetazoa"/>
        </authorList>
    </citation>
    <scope>IDENTIFICATION</scope>
    <source>
        <strain evidence="1">05x7-T-G4-1.051#20</strain>
    </source>
</reference>